<accession>A0AAV4VEF1</accession>
<protein>
    <submittedName>
        <fullName evidence="1">Uncharacterized protein</fullName>
    </submittedName>
</protein>
<dbReference type="EMBL" id="BPLR01014383">
    <property type="protein sequence ID" value="GIY68483.1"/>
    <property type="molecule type" value="Genomic_DNA"/>
</dbReference>
<sequence>WNPLPGFGNAEVCITEALVYTVDQNNMVSLKMHKKYC</sequence>
<keyword evidence="2" id="KW-1185">Reference proteome</keyword>
<dbReference type="AlphaFoldDB" id="A0AAV4VEF1"/>
<comment type="caution">
    <text evidence="1">The sequence shown here is derived from an EMBL/GenBank/DDBJ whole genome shotgun (WGS) entry which is preliminary data.</text>
</comment>
<evidence type="ECO:0000313" key="2">
    <source>
        <dbReference type="Proteomes" id="UP001054945"/>
    </source>
</evidence>
<proteinExistence type="predicted"/>
<organism evidence="1 2">
    <name type="scientific">Caerostris extrusa</name>
    <name type="common">Bark spider</name>
    <name type="synonym">Caerostris bankana</name>
    <dbReference type="NCBI Taxonomy" id="172846"/>
    <lineage>
        <taxon>Eukaryota</taxon>
        <taxon>Metazoa</taxon>
        <taxon>Ecdysozoa</taxon>
        <taxon>Arthropoda</taxon>
        <taxon>Chelicerata</taxon>
        <taxon>Arachnida</taxon>
        <taxon>Araneae</taxon>
        <taxon>Araneomorphae</taxon>
        <taxon>Entelegynae</taxon>
        <taxon>Araneoidea</taxon>
        <taxon>Araneidae</taxon>
        <taxon>Caerostris</taxon>
    </lineage>
</organism>
<dbReference type="Proteomes" id="UP001054945">
    <property type="component" value="Unassembled WGS sequence"/>
</dbReference>
<name>A0AAV4VEF1_CAEEX</name>
<reference evidence="1 2" key="1">
    <citation type="submission" date="2021-06" db="EMBL/GenBank/DDBJ databases">
        <title>Caerostris extrusa draft genome.</title>
        <authorList>
            <person name="Kono N."/>
            <person name="Arakawa K."/>
        </authorList>
    </citation>
    <scope>NUCLEOTIDE SEQUENCE [LARGE SCALE GENOMIC DNA]</scope>
</reference>
<evidence type="ECO:0000313" key="1">
    <source>
        <dbReference type="EMBL" id="GIY68483.1"/>
    </source>
</evidence>
<gene>
    <name evidence="1" type="ORF">CEXT_746561</name>
</gene>
<feature type="non-terminal residue" evidence="1">
    <location>
        <position position="1"/>
    </location>
</feature>